<dbReference type="GO" id="GO:0043531">
    <property type="term" value="F:ADP binding"/>
    <property type="evidence" value="ECO:0007669"/>
    <property type="project" value="InterPro"/>
</dbReference>
<gene>
    <name evidence="3" type="ORF">F5X68DRAFT_231993</name>
</gene>
<sequence length="1276" mass="142245">MESTGEIRRIGLTLLHAADRPSPHANIVFIHGLGGHPQRTWEAQVDAAPPPNFKSPVRKGSFFNPRTWGHASPPTMAAAAAAAAAAEPSSPEPQMDQASEFDLPFRNHSISSASTRSATGSGFESRTSTKERVHWPRDLLPLDIPQANIYVYGYNADVFGALAKTSGSGMTLTQIAQNMLMDFDRALADDIPIILCAHSLGGILVKEVLWQSKTNVTESSRKVHGLTKCVIFFGTPHRGSRMAGWGEMATKLVKVLNQGSKNQVIKSLALNSEILDRIQNSFEKMIAVGDFFIHTFQEGRPIMKLGKVVEDYSSKLPGYPGLKWEVIDRDHRKMIQFEGRDDPGYRQACETLKGYMSRLTKEADADRKSIMSAYSALHRPSEIIFSVPYARNKEFVGREETIDAIGKLLSGPSSSHMAVMYGLGGIGKTQVALEIAHRSEGIKSVLWFHAGSRDRLEKGFRDVLGSLDIQPDNNVEPLRVVETWLRDPKNGPWLIVVDNVDDIDVVFSKTDEDPAPHLLSCFPEVAHGSVLFITRWKAVAQKLTRRDHFHLEEMTDSHGVDLLRSYLGSDLDDSPETEELAKELLGDLGHIPLAIAHAAAFMREYSTDIAEYLELYRNSTEDQDVLLAPAMTEMGVQDTNESYSSDDYPVLKAWLVSFNHIKTDKRAGTLAIDLLSVMSFLDGNDIPRHLLTDFRLKTPPAQYTVAFGTLKSFSMLQQSGSTDRMRFRMHRLVQLAMRRWLEQHGLAEKYAQDALELVSSNFPSDAVAEWKRCVELHPHAEHVLRLESVPAFSPARMHLLSNVASFQDLSGQYEAAKTKWEEVVSLLTETVGAEDPQTLQARDAVAKTLFSMAKFDEAEKILDAVLKVKKSSKGEEDVEVLKSDHLRAEIVAQRGDHFEAERRHRKIFAAREKLLGSRHHDTLKSAGKLMMELWELGRFEEAETLAVKTVDLCKITLGETHPDTLETGDTLGFILECRGKLLEAEELKNGILETRKSLYGPNHPSTADSEHDVGWVLHQLGRYDEAKPHYELALEKKRLLLGEDHWKTLTTKCNLPVFYCDQGDYELAEEHSRRIILDFKRTRSDMHPQTLDATGGLAVILRHRGKLEAAAKAARTSIDGRNKVIGEDHPWTQPPLCHWGYILTLQGEPTKGEAVMREALAKMEEGLGKNHGYVFTALLQLSKNLALQKGDDALVEAEALARRALGGREASLGPEHPYTFKAMWQVARVLEAQGSKEEALKILRGAQIGLVESLGADHPDAMRCTRELEERGVVGG</sequence>
<comment type="caution">
    <text evidence="3">The sequence shown here is derived from an EMBL/GenBank/DDBJ whole genome shotgun (WGS) entry which is preliminary data.</text>
</comment>
<dbReference type="Pfam" id="PF25000">
    <property type="entry name" value="DUF7779"/>
    <property type="match status" value="1"/>
</dbReference>
<keyword evidence="4" id="KW-1185">Reference proteome</keyword>
<dbReference type="SUPFAM" id="SSF52540">
    <property type="entry name" value="P-loop containing nucleoside triphosphate hydrolases"/>
    <property type="match status" value="1"/>
</dbReference>
<reference evidence="3" key="1">
    <citation type="journal article" date="2021" name="Nat. Commun.">
        <title>Genetic determinants of endophytism in the Arabidopsis root mycobiome.</title>
        <authorList>
            <person name="Mesny F."/>
            <person name="Miyauchi S."/>
            <person name="Thiergart T."/>
            <person name="Pickel B."/>
            <person name="Atanasova L."/>
            <person name="Karlsson M."/>
            <person name="Huettel B."/>
            <person name="Barry K.W."/>
            <person name="Haridas S."/>
            <person name="Chen C."/>
            <person name="Bauer D."/>
            <person name="Andreopoulos W."/>
            <person name="Pangilinan J."/>
            <person name="LaButti K."/>
            <person name="Riley R."/>
            <person name="Lipzen A."/>
            <person name="Clum A."/>
            <person name="Drula E."/>
            <person name="Henrissat B."/>
            <person name="Kohler A."/>
            <person name="Grigoriev I.V."/>
            <person name="Martin F.M."/>
            <person name="Hacquard S."/>
        </authorList>
    </citation>
    <scope>NUCLEOTIDE SEQUENCE</scope>
    <source>
        <strain evidence="3">MPI-SDFR-AT-0117</strain>
    </source>
</reference>
<name>A0A9P9ABE5_9PEZI</name>
<dbReference type="InterPro" id="IPR029058">
    <property type="entry name" value="AB_hydrolase_fold"/>
</dbReference>
<dbReference type="InterPro" id="IPR027417">
    <property type="entry name" value="P-loop_NTPase"/>
</dbReference>
<dbReference type="AlphaFoldDB" id="A0A9P9ABE5"/>
<dbReference type="InterPro" id="IPR056681">
    <property type="entry name" value="DUF7779"/>
</dbReference>
<dbReference type="Pfam" id="PF13424">
    <property type="entry name" value="TPR_12"/>
    <property type="match status" value="3"/>
</dbReference>
<dbReference type="Gene3D" id="3.40.50.1820">
    <property type="entry name" value="alpha/beta hydrolase"/>
    <property type="match status" value="1"/>
</dbReference>
<organism evidence="3 4">
    <name type="scientific">Plectosphaerella plurivora</name>
    <dbReference type="NCBI Taxonomy" id="936078"/>
    <lineage>
        <taxon>Eukaryota</taxon>
        <taxon>Fungi</taxon>
        <taxon>Dikarya</taxon>
        <taxon>Ascomycota</taxon>
        <taxon>Pezizomycotina</taxon>
        <taxon>Sordariomycetes</taxon>
        <taxon>Hypocreomycetidae</taxon>
        <taxon>Glomerellales</taxon>
        <taxon>Plectosphaerellaceae</taxon>
        <taxon>Plectosphaerella</taxon>
    </lineage>
</organism>
<dbReference type="InterPro" id="IPR011990">
    <property type="entry name" value="TPR-like_helical_dom_sf"/>
</dbReference>
<dbReference type="Proteomes" id="UP000770015">
    <property type="component" value="Unassembled WGS sequence"/>
</dbReference>
<evidence type="ECO:0000259" key="2">
    <source>
        <dbReference type="Pfam" id="PF25000"/>
    </source>
</evidence>
<dbReference type="InterPro" id="IPR053137">
    <property type="entry name" value="NLR-like"/>
</dbReference>
<dbReference type="SUPFAM" id="SSF53474">
    <property type="entry name" value="alpha/beta-Hydrolases"/>
    <property type="match status" value="1"/>
</dbReference>
<feature type="domain" description="NB-ARC" evidence="1">
    <location>
        <begin position="399"/>
        <end position="566"/>
    </location>
</feature>
<protein>
    <submittedName>
        <fullName evidence="3">Uncharacterized protein</fullName>
    </submittedName>
</protein>
<dbReference type="OrthoDB" id="5225894at2759"/>
<dbReference type="EMBL" id="JAGSXJ010000012">
    <property type="protein sequence ID" value="KAH6686650.1"/>
    <property type="molecule type" value="Genomic_DNA"/>
</dbReference>
<evidence type="ECO:0000313" key="4">
    <source>
        <dbReference type="Proteomes" id="UP000770015"/>
    </source>
</evidence>
<dbReference type="SUPFAM" id="SSF48452">
    <property type="entry name" value="TPR-like"/>
    <property type="match status" value="3"/>
</dbReference>
<dbReference type="Pfam" id="PF00931">
    <property type="entry name" value="NB-ARC"/>
    <property type="match status" value="1"/>
</dbReference>
<proteinExistence type="predicted"/>
<dbReference type="InterPro" id="IPR002182">
    <property type="entry name" value="NB-ARC"/>
</dbReference>
<dbReference type="Gene3D" id="1.25.40.10">
    <property type="entry name" value="Tetratricopeptide repeat domain"/>
    <property type="match status" value="3"/>
</dbReference>
<dbReference type="PANTHER" id="PTHR46082:SF6">
    <property type="entry name" value="AAA+ ATPASE DOMAIN-CONTAINING PROTEIN-RELATED"/>
    <property type="match status" value="1"/>
</dbReference>
<accession>A0A9P9ABE5</accession>
<evidence type="ECO:0000259" key="1">
    <source>
        <dbReference type="Pfam" id="PF00931"/>
    </source>
</evidence>
<dbReference type="Gene3D" id="3.40.50.300">
    <property type="entry name" value="P-loop containing nucleotide triphosphate hydrolases"/>
    <property type="match status" value="1"/>
</dbReference>
<evidence type="ECO:0000313" key="3">
    <source>
        <dbReference type="EMBL" id="KAH6686650.1"/>
    </source>
</evidence>
<feature type="domain" description="DUF7779" evidence="2">
    <location>
        <begin position="671"/>
        <end position="743"/>
    </location>
</feature>
<dbReference type="PANTHER" id="PTHR46082">
    <property type="entry name" value="ATP/GTP-BINDING PROTEIN-RELATED"/>
    <property type="match status" value="1"/>
</dbReference>